<dbReference type="InterPro" id="IPR006860">
    <property type="entry name" value="FecR"/>
</dbReference>
<dbReference type="Pfam" id="PF16344">
    <property type="entry name" value="FecR_C"/>
    <property type="match status" value="1"/>
</dbReference>
<comment type="caution">
    <text evidence="4">The sequence shown here is derived from an EMBL/GenBank/DDBJ whole genome shotgun (WGS) entry which is preliminary data.</text>
</comment>
<keyword evidence="5" id="KW-1185">Reference proteome</keyword>
<feature type="transmembrane region" description="Helical" evidence="1">
    <location>
        <begin position="52"/>
        <end position="71"/>
    </location>
</feature>
<evidence type="ECO:0000259" key="2">
    <source>
        <dbReference type="Pfam" id="PF04773"/>
    </source>
</evidence>
<dbReference type="Pfam" id="PF04773">
    <property type="entry name" value="FecR"/>
    <property type="match status" value="1"/>
</dbReference>
<evidence type="ECO:0000313" key="5">
    <source>
        <dbReference type="Proteomes" id="UP001193734"/>
    </source>
</evidence>
<feature type="domain" description="FecR protein" evidence="2">
    <location>
        <begin position="126"/>
        <end position="219"/>
    </location>
</feature>
<dbReference type="EMBL" id="JABKKE010000006">
    <property type="protein sequence ID" value="NPE13765.1"/>
    <property type="molecule type" value="Genomic_DNA"/>
</dbReference>
<dbReference type="InterPro" id="IPR012373">
    <property type="entry name" value="Ferrdict_sens_TM"/>
</dbReference>
<evidence type="ECO:0000256" key="1">
    <source>
        <dbReference type="SAM" id="Phobius"/>
    </source>
</evidence>
<feature type="domain" description="Protein FecR C-terminal" evidence="3">
    <location>
        <begin position="262"/>
        <end position="331"/>
    </location>
</feature>
<evidence type="ECO:0000259" key="3">
    <source>
        <dbReference type="Pfam" id="PF16344"/>
    </source>
</evidence>
<reference evidence="4 5" key="1">
    <citation type="submission" date="2020-05" db="EMBL/GenBank/DDBJ databases">
        <title>Distinct polysaccharide utilization as determinants for interspecies competition between intestinal Prevotella spp.</title>
        <authorList>
            <person name="Galvez E.J.C."/>
            <person name="Iljazovic A."/>
            <person name="Strowig T."/>
        </authorList>
    </citation>
    <scope>NUCLEOTIDE SEQUENCE [LARGE SCALE GENOMIC DNA]</scope>
    <source>
        <strain evidence="4 5">PROD</strain>
    </source>
</reference>
<accession>A0ABX2ASZ8</accession>
<keyword evidence="1" id="KW-0472">Membrane</keyword>
<keyword evidence="1" id="KW-1133">Transmembrane helix</keyword>
<evidence type="ECO:0000313" key="4">
    <source>
        <dbReference type="EMBL" id="NPE13765.1"/>
    </source>
</evidence>
<name>A0ABX2ASZ8_9BACT</name>
<organism evidence="4 5">
    <name type="scientific">Xylanibacter rodentium</name>
    <dbReference type="NCBI Taxonomy" id="2736289"/>
    <lineage>
        <taxon>Bacteria</taxon>
        <taxon>Pseudomonadati</taxon>
        <taxon>Bacteroidota</taxon>
        <taxon>Bacteroidia</taxon>
        <taxon>Bacteroidales</taxon>
        <taxon>Prevotellaceae</taxon>
        <taxon>Xylanibacter</taxon>
    </lineage>
</organism>
<gene>
    <name evidence="4" type="ORF">HPS55_05390</name>
</gene>
<keyword evidence="1" id="KW-0812">Transmembrane</keyword>
<dbReference type="Gene3D" id="3.55.50.30">
    <property type="match status" value="1"/>
</dbReference>
<dbReference type="Gene3D" id="2.60.120.1440">
    <property type="match status" value="1"/>
</dbReference>
<dbReference type="PANTHER" id="PTHR30273:SF2">
    <property type="entry name" value="PROTEIN FECR"/>
    <property type="match status" value="1"/>
</dbReference>
<sequence length="332" mass="36674">MNDTGLDDLLPEADEQDIIRAAFARREAASADIDAEWRELSRLTRTRPRRPALFIAAAVAACIAVVVLLSLPQDRVDRQVAVITHMDIPGDISLTDDSGRAYDVDTAEVTFAGKPLSGTHTTMMVMATPRGRDCRVTLSDGTRVWLNGESELRFPFGFTSGRREVHLRGEAFFEVAKDPQRPFVVTSDYYSATVLGTSFDARAYSSDDASVTLVEGSVRVSPAGSASALVVEPGCMVTFGAASMMSMSEVDVYPCLQRKEGYFYFDQASMLDIMIELGRWYNKTVVFEDTAAMSTMLHFVASRSDSLETVLRHIAELDNVEIEYTEDDITIR</sequence>
<dbReference type="PIRSF" id="PIRSF018266">
    <property type="entry name" value="FecR"/>
    <property type="match status" value="1"/>
</dbReference>
<proteinExistence type="predicted"/>
<dbReference type="RefSeq" id="WP_285821772.1">
    <property type="nucleotide sequence ID" value="NZ_CASGKU010000150.1"/>
</dbReference>
<dbReference type="Proteomes" id="UP001193734">
    <property type="component" value="Unassembled WGS sequence"/>
</dbReference>
<protein>
    <submittedName>
        <fullName evidence="4">DUF4974 domain-containing protein</fullName>
    </submittedName>
</protein>
<dbReference type="PANTHER" id="PTHR30273">
    <property type="entry name" value="PERIPLASMIC SIGNAL SENSOR AND SIGMA FACTOR ACTIVATOR FECR-RELATED"/>
    <property type="match status" value="1"/>
</dbReference>
<dbReference type="InterPro" id="IPR032508">
    <property type="entry name" value="FecR_C"/>
</dbReference>